<dbReference type="EMBL" id="QZKU01000106">
    <property type="protein sequence ID" value="RJP18029.1"/>
    <property type="molecule type" value="Genomic_DNA"/>
</dbReference>
<comment type="caution">
    <text evidence="1">The sequence shown here is derived from an EMBL/GenBank/DDBJ whole genome shotgun (WGS) entry which is preliminary data.</text>
</comment>
<dbReference type="Gene3D" id="3.40.1260.10">
    <property type="entry name" value="DsrEFH-like"/>
    <property type="match status" value="1"/>
</dbReference>
<evidence type="ECO:0000313" key="1">
    <source>
        <dbReference type="EMBL" id="RJP18029.1"/>
    </source>
</evidence>
<organism evidence="1 2">
    <name type="scientific">Abyssobacteria bacterium (strain SURF_5)</name>
    <dbReference type="NCBI Taxonomy" id="2093360"/>
    <lineage>
        <taxon>Bacteria</taxon>
        <taxon>Pseudomonadati</taxon>
        <taxon>Candidatus Hydrogenedentota</taxon>
        <taxon>Candidatus Abyssobacteria</taxon>
    </lineage>
</organism>
<dbReference type="SUPFAM" id="SSF75169">
    <property type="entry name" value="DsrEFH-like"/>
    <property type="match status" value="1"/>
</dbReference>
<dbReference type="AlphaFoldDB" id="A0A3A4NET2"/>
<dbReference type="InterPro" id="IPR027396">
    <property type="entry name" value="DsrEFH-like"/>
</dbReference>
<dbReference type="Proteomes" id="UP000265882">
    <property type="component" value="Unassembled WGS sequence"/>
</dbReference>
<gene>
    <name evidence="1" type="ORF">C4520_15200</name>
</gene>
<sequence length="85" mass="9769">MKVLHIIRNHDDGLALRLVEAINRLDGVEQALLMIQDGVYADSFGLKTYACSEDVQARGVQTDHELVDYDRIADMIFEYDRVITW</sequence>
<evidence type="ECO:0000313" key="2">
    <source>
        <dbReference type="Proteomes" id="UP000265882"/>
    </source>
</evidence>
<accession>A0A3A4NET2</accession>
<reference evidence="1 2" key="1">
    <citation type="journal article" date="2017" name="ISME J.">
        <title>Energy and carbon metabolisms in a deep terrestrial subsurface fluid microbial community.</title>
        <authorList>
            <person name="Momper L."/>
            <person name="Jungbluth S.P."/>
            <person name="Lee M.D."/>
            <person name="Amend J.P."/>
        </authorList>
    </citation>
    <scope>NUCLEOTIDE SEQUENCE [LARGE SCALE GENOMIC DNA]</scope>
    <source>
        <strain evidence="1">SURF_5</strain>
    </source>
</reference>
<evidence type="ECO:0008006" key="3">
    <source>
        <dbReference type="Google" id="ProtNLM"/>
    </source>
</evidence>
<name>A0A3A4NET2_ABYX5</name>
<protein>
    <recommendedName>
        <fullName evidence="3">Sulfurtransferase complex subunit TusB</fullName>
    </recommendedName>
</protein>
<proteinExistence type="predicted"/>